<accession>A0A4U3L1U7</accession>
<reference evidence="3 4" key="1">
    <citation type="submission" date="2019-05" db="EMBL/GenBank/DDBJ databases">
        <title>Panacibacter sp. strain 17mud1-8 Genome sequencing and assembly.</title>
        <authorList>
            <person name="Chhetri G."/>
        </authorList>
    </citation>
    <scope>NUCLEOTIDE SEQUENCE [LARGE SCALE GENOMIC DNA]</scope>
    <source>
        <strain evidence="3 4">17mud1-8</strain>
    </source>
</reference>
<dbReference type="CDD" id="cd00371">
    <property type="entry name" value="HMA"/>
    <property type="match status" value="1"/>
</dbReference>
<feature type="domain" description="HMA" evidence="2">
    <location>
        <begin position="21"/>
        <end position="86"/>
    </location>
</feature>
<dbReference type="OrthoDB" id="5513217at2"/>
<dbReference type="InterPro" id="IPR036163">
    <property type="entry name" value="HMA_dom_sf"/>
</dbReference>
<evidence type="ECO:0000256" key="1">
    <source>
        <dbReference type="SAM" id="SignalP"/>
    </source>
</evidence>
<dbReference type="InterPro" id="IPR006121">
    <property type="entry name" value="HMA_dom"/>
</dbReference>
<organism evidence="3 4">
    <name type="scientific">Ilyomonas limi</name>
    <dbReference type="NCBI Taxonomy" id="2575867"/>
    <lineage>
        <taxon>Bacteria</taxon>
        <taxon>Pseudomonadati</taxon>
        <taxon>Bacteroidota</taxon>
        <taxon>Chitinophagia</taxon>
        <taxon>Chitinophagales</taxon>
        <taxon>Chitinophagaceae</taxon>
        <taxon>Ilyomonas</taxon>
    </lineage>
</organism>
<keyword evidence="1" id="KW-0732">Signal</keyword>
<comment type="caution">
    <text evidence="3">The sequence shown here is derived from an EMBL/GenBank/DDBJ whole genome shotgun (WGS) entry which is preliminary data.</text>
</comment>
<dbReference type="Proteomes" id="UP000305848">
    <property type="component" value="Unassembled WGS sequence"/>
</dbReference>
<protein>
    <submittedName>
        <fullName evidence="3">ATPase</fullName>
    </submittedName>
</protein>
<dbReference type="EMBL" id="SZQL01000006">
    <property type="protein sequence ID" value="TKK68975.1"/>
    <property type="molecule type" value="Genomic_DNA"/>
</dbReference>
<dbReference type="GO" id="GO:0046872">
    <property type="term" value="F:metal ion binding"/>
    <property type="evidence" value="ECO:0007669"/>
    <property type="project" value="InterPro"/>
</dbReference>
<dbReference type="PROSITE" id="PS50846">
    <property type="entry name" value="HMA_2"/>
    <property type="match status" value="1"/>
</dbReference>
<sequence length="113" mass="12391">MKRLVLFTLLTVFGLSAFANENTDSVKVNGNCGSCKKRIEKAAMDAGAISANWSDETQILAVKYDDAKTSLLAIEKKIASVGHDTRDVKAPDAAYKNLEECCQYDRTKMTPVQ</sequence>
<feature type="signal peptide" evidence="1">
    <location>
        <begin position="1"/>
        <end position="19"/>
    </location>
</feature>
<dbReference type="Gene3D" id="3.30.70.100">
    <property type="match status" value="1"/>
</dbReference>
<gene>
    <name evidence="3" type="ORF">FC093_09800</name>
</gene>
<dbReference type="AlphaFoldDB" id="A0A4U3L1U7"/>
<keyword evidence="4" id="KW-1185">Reference proteome</keyword>
<evidence type="ECO:0000313" key="4">
    <source>
        <dbReference type="Proteomes" id="UP000305848"/>
    </source>
</evidence>
<evidence type="ECO:0000259" key="2">
    <source>
        <dbReference type="PROSITE" id="PS50846"/>
    </source>
</evidence>
<dbReference type="SUPFAM" id="SSF55008">
    <property type="entry name" value="HMA, heavy metal-associated domain"/>
    <property type="match status" value="1"/>
</dbReference>
<dbReference type="RefSeq" id="WP_137261595.1">
    <property type="nucleotide sequence ID" value="NZ_SZQL01000006.1"/>
</dbReference>
<feature type="chain" id="PRO_5020318980" evidence="1">
    <location>
        <begin position="20"/>
        <end position="113"/>
    </location>
</feature>
<evidence type="ECO:0000313" key="3">
    <source>
        <dbReference type="EMBL" id="TKK68975.1"/>
    </source>
</evidence>
<name>A0A4U3L1U7_9BACT</name>
<proteinExistence type="predicted"/>